<dbReference type="InterPro" id="IPR036291">
    <property type="entry name" value="NAD(P)-bd_dom_sf"/>
</dbReference>
<dbReference type="Gene3D" id="3.40.50.720">
    <property type="entry name" value="NAD(P)-binding Rossmann-like Domain"/>
    <property type="match status" value="1"/>
</dbReference>
<evidence type="ECO:0000259" key="3">
    <source>
        <dbReference type="Pfam" id="PF08338"/>
    </source>
</evidence>
<dbReference type="RefSeq" id="WP_108685775.1">
    <property type="nucleotide sequence ID" value="NZ_QCYK01000001.1"/>
</dbReference>
<keyword evidence="5" id="KW-1185">Reference proteome</keyword>
<dbReference type="EMBL" id="QCYK01000001">
    <property type="protein sequence ID" value="PUZ29136.1"/>
    <property type="molecule type" value="Genomic_DNA"/>
</dbReference>
<sequence>MKNKKIIIAGGTGFIGQSLVQYFGAENDIIVLCRHPKESHHRTTYVRWDGHSAGPWVPLLEGADLLINLAGKSVNCRYTAANKQAIFDSRRESTQALGNAVQQLQNPPAVWINAASATIYRHAMDRPMDEASGEMHNDFSVQVCKLWEQTFNDITVPHTRKVILRIAITLGAENGGVMGPYLNLVKWALGGHQGSGQQMYSWVHIDDICRMIAWAYENPQVEGVYNCASPHPVTNRNFMQTLRATTGNRLGLPAPAWLLKIGAALIGTETELLLKSRWVIPARALAAGYQFKYPDLKPALVDIIRQLPRRRYHLF</sequence>
<feature type="domain" description="DUF1731" evidence="3">
    <location>
        <begin position="254"/>
        <end position="303"/>
    </location>
</feature>
<evidence type="ECO:0000259" key="2">
    <source>
        <dbReference type="Pfam" id="PF01370"/>
    </source>
</evidence>
<evidence type="ECO:0000313" key="5">
    <source>
        <dbReference type="Proteomes" id="UP000244450"/>
    </source>
</evidence>
<dbReference type="NCBIfam" id="TIGR01777">
    <property type="entry name" value="yfcH"/>
    <property type="match status" value="1"/>
</dbReference>
<reference evidence="4 5" key="1">
    <citation type="submission" date="2018-04" db="EMBL/GenBank/DDBJ databases">
        <title>Chitinophaga fuyangensis sp. nov., isolated from soil in a chemical factory.</title>
        <authorList>
            <person name="Chen K."/>
        </authorList>
    </citation>
    <scope>NUCLEOTIDE SEQUENCE [LARGE SCALE GENOMIC DNA]</scope>
    <source>
        <strain evidence="4 5">LY-1</strain>
    </source>
</reference>
<dbReference type="PANTHER" id="PTHR11092">
    <property type="entry name" value="SUGAR NUCLEOTIDE EPIMERASE RELATED"/>
    <property type="match status" value="1"/>
</dbReference>
<proteinExistence type="inferred from homology"/>
<evidence type="ECO:0000256" key="1">
    <source>
        <dbReference type="ARBA" id="ARBA00009353"/>
    </source>
</evidence>
<evidence type="ECO:0000313" key="4">
    <source>
        <dbReference type="EMBL" id="PUZ29136.1"/>
    </source>
</evidence>
<dbReference type="SUPFAM" id="SSF51735">
    <property type="entry name" value="NAD(P)-binding Rossmann-fold domains"/>
    <property type="match status" value="1"/>
</dbReference>
<dbReference type="OrthoDB" id="9801773at2"/>
<name>A0A2T7BN92_9BACT</name>
<dbReference type="Proteomes" id="UP000244450">
    <property type="component" value="Unassembled WGS sequence"/>
</dbReference>
<dbReference type="AlphaFoldDB" id="A0A2T7BN92"/>
<accession>A0A2T7BN92</accession>
<dbReference type="InterPro" id="IPR001509">
    <property type="entry name" value="Epimerase_deHydtase"/>
</dbReference>
<dbReference type="InterPro" id="IPR010099">
    <property type="entry name" value="SDR39U1"/>
</dbReference>
<comment type="caution">
    <text evidence="4">The sequence shown here is derived from an EMBL/GenBank/DDBJ whole genome shotgun (WGS) entry which is preliminary data.</text>
</comment>
<dbReference type="Pfam" id="PF08338">
    <property type="entry name" value="DUF1731"/>
    <property type="match status" value="1"/>
</dbReference>
<organism evidence="4 5">
    <name type="scientific">Chitinophaga parva</name>
    <dbReference type="NCBI Taxonomy" id="2169414"/>
    <lineage>
        <taxon>Bacteria</taxon>
        <taxon>Pseudomonadati</taxon>
        <taxon>Bacteroidota</taxon>
        <taxon>Chitinophagia</taxon>
        <taxon>Chitinophagales</taxon>
        <taxon>Chitinophagaceae</taxon>
        <taxon>Chitinophaga</taxon>
    </lineage>
</organism>
<dbReference type="Pfam" id="PF01370">
    <property type="entry name" value="Epimerase"/>
    <property type="match status" value="1"/>
</dbReference>
<dbReference type="InterPro" id="IPR013549">
    <property type="entry name" value="DUF1731"/>
</dbReference>
<dbReference type="PANTHER" id="PTHR11092:SF0">
    <property type="entry name" value="EPIMERASE FAMILY PROTEIN SDR39U1"/>
    <property type="match status" value="1"/>
</dbReference>
<protein>
    <submittedName>
        <fullName evidence="4">TIGR01777 family protein</fullName>
    </submittedName>
</protein>
<gene>
    <name evidence="4" type="ORF">DCC81_06635</name>
</gene>
<feature type="domain" description="NAD-dependent epimerase/dehydratase" evidence="2">
    <location>
        <begin position="6"/>
        <end position="228"/>
    </location>
</feature>
<comment type="similarity">
    <text evidence="1">Belongs to the NAD(P)-dependent epimerase/dehydratase family. SDR39U1 subfamily.</text>
</comment>
<dbReference type="CDD" id="cd05242">
    <property type="entry name" value="SDR_a8"/>
    <property type="match status" value="1"/>
</dbReference>